<keyword evidence="10" id="KW-0460">Magnesium</keyword>
<dbReference type="GO" id="GO:0006228">
    <property type="term" value="P:UTP biosynthetic process"/>
    <property type="evidence" value="ECO:0007669"/>
    <property type="project" value="InterPro"/>
</dbReference>
<comment type="cofactor">
    <cofactor evidence="1">
        <name>Mg(2+)</name>
        <dbReference type="ChEBI" id="CHEBI:18420"/>
    </cofactor>
</comment>
<dbReference type="InterPro" id="IPR001564">
    <property type="entry name" value="Nucleoside_diP_kinase"/>
</dbReference>
<dbReference type="SUPFAM" id="SSF54919">
    <property type="entry name" value="Nucleoside diphosphate kinase, NDK"/>
    <property type="match status" value="1"/>
</dbReference>
<gene>
    <name evidence="16" type="ORF">B4U79_10743</name>
</gene>
<dbReference type="GO" id="GO:0006183">
    <property type="term" value="P:GTP biosynthetic process"/>
    <property type="evidence" value="ECO:0007669"/>
    <property type="project" value="InterPro"/>
</dbReference>
<evidence type="ECO:0000256" key="1">
    <source>
        <dbReference type="ARBA" id="ARBA00001946"/>
    </source>
</evidence>
<accession>A0A443R1C7</accession>
<dbReference type="PRINTS" id="PR01243">
    <property type="entry name" value="NUCDPKINASE"/>
</dbReference>
<reference evidence="16 17" key="1">
    <citation type="journal article" date="2018" name="Gigascience">
        <title>Genomes of trombidid mites reveal novel predicted allergens and laterally-transferred genes associated with secondary metabolism.</title>
        <authorList>
            <person name="Dong X."/>
            <person name="Chaisiri K."/>
            <person name="Xia D."/>
            <person name="Armstrong S.D."/>
            <person name="Fang Y."/>
            <person name="Donnelly M.J."/>
            <person name="Kadowaki T."/>
            <person name="McGarry J.W."/>
            <person name="Darby A.C."/>
            <person name="Makepeace B.L."/>
        </authorList>
    </citation>
    <scope>NUCLEOTIDE SEQUENCE [LARGE SCALE GENOMIC DNA]</scope>
    <source>
        <strain evidence="16">UoL-WK</strain>
    </source>
</reference>
<dbReference type="EC" id="2.7.4.6" evidence="3"/>
<dbReference type="InterPro" id="IPR034907">
    <property type="entry name" value="NDK-like_dom"/>
</dbReference>
<evidence type="ECO:0000259" key="15">
    <source>
        <dbReference type="SMART" id="SM00562"/>
    </source>
</evidence>
<evidence type="ECO:0000256" key="12">
    <source>
        <dbReference type="PROSITE-ProRule" id="PRU00706"/>
    </source>
</evidence>
<evidence type="ECO:0000256" key="14">
    <source>
        <dbReference type="SAM" id="SignalP"/>
    </source>
</evidence>
<evidence type="ECO:0000313" key="17">
    <source>
        <dbReference type="Proteomes" id="UP000285301"/>
    </source>
</evidence>
<dbReference type="PANTHER" id="PTHR11349">
    <property type="entry name" value="NUCLEOSIDE DIPHOSPHATE KINASE"/>
    <property type="match status" value="1"/>
</dbReference>
<sequence length="191" mass="21596">MYLVVKCSLLVLFALAVQAEETEECTPCAGHERAFIMLKPDALHRELCGEVINRLERKGLHLIGMKLVRASEELAKVHYKDHENKTIFPSLIKYITSGPVVAMVWEGYDVIYQVRLMMGGHPQRVSSPHLGYLGASMKYALPGTIRGDLVQRVDKNLIHASDTIAAAEREISLWFEPQELVCWKASNCDWM</sequence>
<evidence type="ECO:0000256" key="9">
    <source>
        <dbReference type="ARBA" id="ARBA00022840"/>
    </source>
</evidence>
<evidence type="ECO:0000256" key="4">
    <source>
        <dbReference type="ARBA" id="ARBA00017632"/>
    </source>
</evidence>
<keyword evidence="7" id="KW-0547">Nucleotide-binding</keyword>
<dbReference type="FunFam" id="3.30.70.141:FF:000003">
    <property type="entry name" value="Nucleoside diphosphate kinase"/>
    <property type="match status" value="1"/>
</dbReference>
<dbReference type="SMART" id="SM00562">
    <property type="entry name" value="NDK"/>
    <property type="match status" value="1"/>
</dbReference>
<evidence type="ECO:0000256" key="3">
    <source>
        <dbReference type="ARBA" id="ARBA00012966"/>
    </source>
</evidence>
<keyword evidence="5" id="KW-0808">Transferase</keyword>
<comment type="caution">
    <text evidence="12">Lacks conserved residue(s) required for the propagation of feature annotation.</text>
</comment>
<dbReference type="GO" id="GO:0006241">
    <property type="term" value="P:CTP biosynthetic process"/>
    <property type="evidence" value="ECO:0007669"/>
    <property type="project" value="InterPro"/>
</dbReference>
<keyword evidence="8 16" id="KW-0418">Kinase</keyword>
<feature type="domain" description="Nucleoside diphosphate kinase-like" evidence="15">
    <location>
        <begin position="31"/>
        <end position="182"/>
    </location>
</feature>
<dbReference type="Pfam" id="PF00334">
    <property type="entry name" value="NDK"/>
    <property type="match status" value="1"/>
</dbReference>
<evidence type="ECO:0000256" key="8">
    <source>
        <dbReference type="ARBA" id="ARBA00022777"/>
    </source>
</evidence>
<evidence type="ECO:0000256" key="13">
    <source>
        <dbReference type="RuleBase" id="RU004011"/>
    </source>
</evidence>
<dbReference type="Proteomes" id="UP000285301">
    <property type="component" value="Unassembled WGS sequence"/>
</dbReference>
<dbReference type="PROSITE" id="PS51374">
    <property type="entry name" value="NDPK_LIKE"/>
    <property type="match status" value="1"/>
</dbReference>
<feature type="chain" id="PRO_5019572445" description="Nucleoside diphosphate kinase" evidence="14">
    <location>
        <begin position="20"/>
        <end position="191"/>
    </location>
</feature>
<dbReference type="GO" id="GO:0005524">
    <property type="term" value="F:ATP binding"/>
    <property type="evidence" value="ECO:0007669"/>
    <property type="project" value="UniProtKB-KW"/>
</dbReference>
<dbReference type="GO" id="GO:0004550">
    <property type="term" value="F:nucleoside diphosphate kinase activity"/>
    <property type="evidence" value="ECO:0007669"/>
    <property type="project" value="UniProtKB-EC"/>
</dbReference>
<evidence type="ECO:0000256" key="6">
    <source>
        <dbReference type="ARBA" id="ARBA00022723"/>
    </source>
</evidence>
<dbReference type="AlphaFoldDB" id="A0A443R1C7"/>
<evidence type="ECO:0000256" key="11">
    <source>
        <dbReference type="ARBA" id="ARBA00023080"/>
    </source>
</evidence>
<name>A0A443R1C7_9ACAR</name>
<feature type="signal peptide" evidence="14">
    <location>
        <begin position="1"/>
        <end position="19"/>
    </location>
</feature>
<comment type="similarity">
    <text evidence="2 12 13">Belongs to the NDK family.</text>
</comment>
<protein>
    <recommendedName>
        <fullName evidence="4">Nucleoside diphosphate kinase</fullName>
        <ecNumber evidence="3">2.7.4.6</ecNumber>
    </recommendedName>
</protein>
<evidence type="ECO:0000256" key="2">
    <source>
        <dbReference type="ARBA" id="ARBA00008142"/>
    </source>
</evidence>
<evidence type="ECO:0000256" key="10">
    <source>
        <dbReference type="ARBA" id="ARBA00022842"/>
    </source>
</evidence>
<keyword evidence="9" id="KW-0067">ATP-binding</keyword>
<proteinExistence type="inferred from homology"/>
<keyword evidence="6" id="KW-0479">Metal-binding</keyword>
<dbReference type="InterPro" id="IPR036850">
    <property type="entry name" value="NDK-like_dom_sf"/>
</dbReference>
<dbReference type="CDD" id="cd04413">
    <property type="entry name" value="NDPk_I"/>
    <property type="match status" value="1"/>
</dbReference>
<dbReference type="Gene3D" id="3.30.70.141">
    <property type="entry name" value="Nucleoside diphosphate kinase-like domain"/>
    <property type="match status" value="1"/>
</dbReference>
<evidence type="ECO:0000256" key="7">
    <source>
        <dbReference type="ARBA" id="ARBA00022741"/>
    </source>
</evidence>
<keyword evidence="17" id="KW-1185">Reference proteome</keyword>
<dbReference type="STRING" id="1965070.A0A443R1C7"/>
<evidence type="ECO:0000256" key="5">
    <source>
        <dbReference type="ARBA" id="ARBA00022679"/>
    </source>
</evidence>
<dbReference type="GO" id="GO:0046872">
    <property type="term" value="F:metal ion binding"/>
    <property type="evidence" value="ECO:0007669"/>
    <property type="project" value="UniProtKB-KW"/>
</dbReference>
<dbReference type="OrthoDB" id="6378428at2759"/>
<keyword evidence="14" id="KW-0732">Signal</keyword>
<comment type="caution">
    <text evidence="16">The sequence shown here is derived from an EMBL/GenBank/DDBJ whole genome shotgun (WGS) entry which is preliminary data.</text>
</comment>
<organism evidence="16 17">
    <name type="scientific">Dinothrombium tinctorium</name>
    <dbReference type="NCBI Taxonomy" id="1965070"/>
    <lineage>
        <taxon>Eukaryota</taxon>
        <taxon>Metazoa</taxon>
        <taxon>Ecdysozoa</taxon>
        <taxon>Arthropoda</taxon>
        <taxon>Chelicerata</taxon>
        <taxon>Arachnida</taxon>
        <taxon>Acari</taxon>
        <taxon>Acariformes</taxon>
        <taxon>Trombidiformes</taxon>
        <taxon>Prostigmata</taxon>
        <taxon>Anystina</taxon>
        <taxon>Parasitengona</taxon>
        <taxon>Trombidioidea</taxon>
        <taxon>Trombidiidae</taxon>
        <taxon>Dinothrombium</taxon>
    </lineage>
</organism>
<keyword evidence="11" id="KW-0546">Nucleotide metabolism</keyword>
<dbReference type="EMBL" id="NCKU01002659">
    <property type="protein sequence ID" value="RWS09080.1"/>
    <property type="molecule type" value="Genomic_DNA"/>
</dbReference>
<evidence type="ECO:0000313" key="16">
    <source>
        <dbReference type="EMBL" id="RWS09080.1"/>
    </source>
</evidence>